<evidence type="ECO:0000256" key="11">
    <source>
        <dbReference type="PROSITE-ProRule" id="PRU01360"/>
    </source>
</evidence>
<dbReference type="EMBL" id="VHSG01000007">
    <property type="protein sequence ID" value="TQV82576.1"/>
    <property type="molecule type" value="Genomic_DNA"/>
</dbReference>
<keyword evidence="2 11" id="KW-0813">Transport</keyword>
<evidence type="ECO:0000313" key="16">
    <source>
        <dbReference type="Proteomes" id="UP000319732"/>
    </source>
</evidence>
<dbReference type="InterPro" id="IPR036942">
    <property type="entry name" value="Beta-barrel_TonB_sf"/>
</dbReference>
<dbReference type="Pfam" id="PF00593">
    <property type="entry name" value="TonB_dep_Rec_b-barrel"/>
    <property type="match status" value="1"/>
</dbReference>
<dbReference type="GO" id="GO:0009279">
    <property type="term" value="C:cell outer membrane"/>
    <property type="evidence" value="ECO:0007669"/>
    <property type="project" value="UniProtKB-SubCell"/>
</dbReference>
<evidence type="ECO:0000256" key="1">
    <source>
        <dbReference type="ARBA" id="ARBA00004571"/>
    </source>
</evidence>
<proteinExistence type="inferred from homology"/>
<dbReference type="Gene3D" id="2.40.170.20">
    <property type="entry name" value="TonB-dependent receptor, beta-barrel domain"/>
    <property type="match status" value="1"/>
</dbReference>
<comment type="subcellular location">
    <subcellularLocation>
        <location evidence="1 11">Cell outer membrane</location>
        <topology evidence="1 11">Multi-pass membrane protein</topology>
    </subcellularLocation>
</comment>
<dbReference type="AlphaFoldDB" id="A0A545TZE0"/>
<keyword evidence="5 11" id="KW-0812">Transmembrane</keyword>
<keyword evidence="6" id="KW-0408">Iron</keyword>
<dbReference type="RefSeq" id="WP_142903592.1">
    <property type="nucleotide sequence ID" value="NZ_ML660090.1"/>
</dbReference>
<dbReference type="PROSITE" id="PS52016">
    <property type="entry name" value="TONB_DEPENDENT_REC_3"/>
    <property type="match status" value="1"/>
</dbReference>
<keyword evidence="16" id="KW-1185">Reference proteome</keyword>
<dbReference type="InterPro" id="IPR012910">
    <property type="entry name" value="Plug_dom"/>
</dbReference>
<feature type="domain" description="TonB-dependent receptor plug" evidence="14">
    <location>
        <begin position="53"/>
        <end position="162"/>
    </location>
</feature>
<dbReference type="Pfam" id="PF07715">
    <property type="entry name" value="Plug"/>
    <property type="match status" value="1"/>
</dbReference>
<feature type="domain" description="TonB-dependent receptor-like beta-barrel" evidence="13">
    <location>
        <begin position="262"/>
        <end position="714"/>
    </location>
</feature>
<keyword evidence="7" id="KW-0406">Ion transport</keyword>
<sequence>MKPRTQLSRSIAASIGGATLAGLTAGGAALPVAAQSLEMEEVVVSARRRDETLQEVPISLSSFGGDALEKTGTPDIVQLAESIPNTTLKVSRGTNTTITAFIRGVGQQDPVAGFEAGVGIYVDDVYLNRPQGAVLDVYDVERIEVLRGPQGTLYGRNTIGGAIKYVTRRLGDEPQLRIKGSLGNFSQRDIVATASAPLGDTLRVGGSVASFQRDGFGENLFTGEENYDKDILAARFSLEWSPADALFLRLAADTSTDDSSPKGGHRLTAAPGFPILNDVFDTRAGITQVGSLRKNEVTQDGASLTAEWSLDDVLTLKSITAYREDRSETPIDFDSLPEAFFDVPAIYDNHQFSQELQVLFEGDRLQGVAGVYYLDANAFTAFDVVLSQFGSASFTQGDVDTETWAVFADLNYDLTDTVSVSVGGRFTSDKRASTVVREAFAGSASPFFGNAGAISVTDEVVDADGNQVVPRFSNDRTDEDFTPRVSISWQPQDALHLYASYSAGFKGGGFDPRGNYAVAEIRDGFEPETVDAFEVGVKTTTLDGRLNANIALFFSDYQDVQIPGSEAIDTDGDGVDDSFAGTVTNAGKADISGVELELTAFLSDSLQANAAIGYIDAEYDEFEVLGVNVADDRVFQNTPELTAFYAMTYAVPLAISDHAGELSVTGQIAYRSETHQFEIKNELLDQPGYSLVNASVVWTSDDDKWQVGLHGKNLSDKEYKVAGYNFPTLGPGGTVTAFYGNPRTVTGSVSYNF</sequence>
<keyword evidence="9 11" id="KW-0472">Membrane</keyword>
<keyword evidence="8 12" id="KW-0798">TonB box</keyword>
<evidence type="ECO:0000256" key="10">
    <source>
        <dbReference type="ARBA" id="ARBA00023237"/>
    </source>
</evidence>
<evidence type="ECO:0000256" key="4">
    <source>
        <dbReference type="ARBA" id="ARBA00022496"/>
    </source>
</evidence>
<organism evidence="15 16">
    <name type="scientific">Exilibacterium tricleocarpae</name>
    <dbReference type="NCBI Taxonomy" id="2591008"/>
    <lineage>
        <taxon>Bacteria</taxon>
        <taxon>Pseudomonadati</taxon>
        <taxon>Pseudomonadota</taxon>
        <taxon>Gammaproteobacteria</taxon>
        <taxon>Cellvibrionales</taxon>
        <taxon>Cellvibrionaceae</taxon>
        <taxon>Exilibacterium</taxon>
    </lineage>
</organism>
<reference evidence="15 16" key="1">
    <citation type="submission" date="2019-06" db="EMBL/GenBank/DDBJ databases">
        <title>Whole genome sequence for Cellvibrionaceae sp. R142.</title>
        <authorList>
            <person name="Wang G."/>
        </authorList>
    </citation>
    <scope>NUCLEOTIDE SEQUENCE [LARGE SCALE GENOMIC DNA]</scope>
    <source>
        <strain evidence="15 16">R142</strain>
    </source>
</reference>
<evidence type="ECO:0000256" key="7">
    <source>
        <dbReference type="ARBA" id="ARBA00023065"/>
    </source>
</evidence>
<evidence type="ECO:0000313" key="15">
    <source>
        <dbReference type="EMBL" id="TQV82576.1"/>
    </source>
</evidence>
<comment type="similarity">
    <text evidence="11 12">Belongs to the TonB-dependent receptor family.</text>
</comment>
<evidence type="ECO:0000256" key="3">
    <source>
        <dbReference type="ARBA" id="ARBA00022452"/>
    </source>
</evidence>
<evidence type="ECO:0000256" key="6">
    <source>
        <dbReference type="ARBA" id="ARBA00023004"/>
    </source>
</evidence>
<evidence type="ECO:0000256" key="2">
    <source>
        <dbReference type="ARBA" id="ARBA00022448"/>
    </source>
</evidence>
<evidence type="ECO:0000256" key="9">
    <source>
        <dbReference type="ARBA" id="ARBA00023136"/>
    </source>
</evidence>
<gene>
    <name evidence="15" type="ORF">FKG94_07535</name>
</gene>
<dbReference type="SUPFAM" id="SSF56935">
    <property type="entry name" value="Porins"/>
    <property type="match status" value="1"/>
</dbReference>
<evidence type="ECO:0000256" key="5">
    <source>
        <dbReference type="ARBA" id="ARBA00022692"/>
    </source>
</evidence>
<dbReference type="PANTHER" id="PTHR32552">
    <property type="entry name" value="FERRICHROME IRON RECEPTOR-RELATED"/>
    <property type="match status" value="1"/>
</dbReference>
<evidence type="ECO:0000256" key="8">
    <source>
        <dbReference type="ARBA" id="ARBA00023077"/>
    </source>
</evidence>
<keyword evidence="15" id="KW-0675">Receptor</keyword>
<dbReference type="InterPro" id="IPR039426">
    <property type="entry name" value="TonB-dep_rcpt-like"/>
</dbReference>
<accession>A0A545TZE0</accession>
<keyword evidence="4" id="KW-0410">Iron transport</keyword>
<dbReference type="Proteomes" id="UP000319732">
    <property type="component" value="Unassembled WGS sequence"/>
</dbReference>
<keyword evidence="10 11" id="KW-0998">Cell outer membrane</keyword>
<dbReference type="OrthoDB" id="7051185at2"/>
<evidence type="ECO:0000259" key="13">
    <source>
        <dbReference type="Pfam" id="PF00593"/>
    </source>
</evidence>
<evidence type="ECO:0000256" key="12">
    <source>
        <dbReference type="RuleBase" id="RU003357"/>
    </source>
</evidence>
<keyword evidence="3 11" id="KW-1134">Transmembrane beta strand</keyword>
<dbReference type="GO" id="GO:0006826">
    <property type="term" value="P:iron ion transport"/>
    <property type="evidence" value="ECO:0007669"/>
    <property type="project" value="UniProtKB-KW"/>
</dbReference>
<comment type="caution">
    <text evidence="15">The sequence shown here is derived from an EMBL/GenBank/DDBJ whole genome shotgun (WGS) entry which is preliminary data.</text>
</comment>
<protein>
    <submittedName>
        <fullName evidence="15">TonB-dependent receptor</fullName>
    </submittedName>
</protein>
<name>A0A545TZE0_9GAMM</name>
<dbReference type="InterPro" id="IPR000531">
    <property type="entry name" value="Beta-barrel_TonB"/>
</dbReference>
<dbReference type="PANTHER" id="PTHR32552:SF81">
    <property type="entry name" value="TONB-DEPENDENT OUTER MEMBRANE RECEPTOR"/>
    <property type="match status" value="1"/>
</dbReference>
<evidence type="ECO:0000259" key="14">
    <source>
        <dbReference type="Pfam" id="PF07715"/>
    </source>
</evidence>